<evidence type="ECO:0000313" key="10">
    <source>
        <dbReference type="Proteomes" id="UP000037315"/>
    </source>
</evidence>
<dbReference type="AlphaFoldDB" id="A0A0J8Y8C2"/>
<keyword evidence="5 8" id="KW-0812">Transmembrane</keyword>
<dbReference type="InterPro" id="IPR002549">
    <property type="entry name" value="AI-2E-like"/>
</dbReference>
<dbReference type="Proteomes" id="UP000037315">
    <property type="component" value="Unassembled WGS sequence"/>
</dbReference>
<comment type="similarity">
    <text evidence="2">Belongs to the autoinducer-2 exporter (AI-2E) (TC 2.A.86) family.</text>
</comment>
<feature type="transmembrane region" description="Helical" evidence="8">
    <location>
        <begin position="12"/>
        <end position="29"/>
    </location>
</feature>
<comment type="caution">
    <text evidence="9">The sequence shown here is derived from an EMBL/GenBank/DDBJ whole genome shotgun (WGS) entry which is preliminary data.</text>
</comment>
<evidence type="ECO:0000256" key="6">
    <source>
        <dbReference type="ARBA" id="ARBA00022989"/>
    </source>
</evidence>
<evidence type="ECO:0000256" key="1">
    <source>
        <dbReference type="ARBA" id="ARBA00004651"/>
    </source>
</evidence>
<dbReference type="NCBIfam" id="NF008216">
    <property type="entry name" value="PRK10983.1"/>
    <property type="match status" value="1"/>
</dbReference>
<evidence type="ECO:0000256" key="7">
    <source>
        <dbReference type="ARBA" id="ARBA00023136"/>
    </source>
</evidence>
<evidence type="ECO:0000256" key="8">
    <source>
        <dbReference type="SAM" id="Phobius"/>
    </source>
</evidence>
<proteinExistence type="inferred from homology"/>
<feature type="transmembrane region" description="Helical" evidence="8">
    <location>
        <begin position="146"/>
        <end position="179"/>
    </location>
</feature>
<dbReference type="OrthoDB" id="5298283at2"/>
<evidence type="ECO:0000256" key="3">
    <source>
        <dbReference type="ARBA" id="ARBA00022448"/>
    </source>
</evidence>
<protein>
    <recommendedName>
        <fullName evidence="11">Inner membrane protein</fullName>
    </recommendedName>
</protein>
<feature type="transmembrane region" description="Helical" evidence="8">
    <location>
        <begin position="278"/>
        <end position="296"/>
    </location>
</feature>
<evidence type="ECO:0000256" key="4">
    <source>
        <dbReference type="ARBA" id="ARBA00022475"/>
    </source>
</evidence>
<comment type="subcellular location">
    <subcellularLocation>
        <location evidence="1">Cell membrane</location>
        <topology evidence="1">Multi-pass membrane protein</topology>
    </subcellularLocation>
</comment>
<keyword evidence="7 8" id="KW-0472">Membrane</keyword>
<dbReference type="Pfam" id="PF01594">
    <property type="entry name" value="AI-2E_transport"/>
    <property type="match status" value="1"/>
</dbReference>
<reference evidence="9 10" key="1">
    <citation type="submission" date="2015-06" db="EMBL/GenBank/DDBJ databases">
        <title>Genome sequencing of Cronobacter sp. strain DJ34 isolated from petroleum contaminated sludge of Duliajan Oil Fields, Assam, India.</title>
        <authorList>
            <person name="Pal S."/>
            <person name="Banerjee T.D."/>
            <person name="Roy A."/>
            <person name="Sar P."/>
            <person name="Kazy S.K."/>
        </authorList>
    </citation>
    <scope>NUCLEOTIDE SEQUENCE [LARGE SCALE GENOMIC DNA]</scope>
    <source>
        <strain evidence="9 10">DJ34</strain>
    </source>
</reference>
<keyword evidence="6 8" id="KW-1133">Transmembrane helix</keyword>
<feature type="transmembrane region" description="Helical" evidence="8">
    <location>
        <begin position="65"/>
        <end position="85"/>
    </location>
</feature>
<sequence>MSLVLPKYDLPRIIFGCLAVLCMLAASLWLLHPFLISLVWAGLVVIATWPVMLRIQAWLGRRRSLAVLVMSLLLVALFVIPLLFMASSLMDISARLSQWLDSDKLPLLISGDFLHSVPFIGARLYSRWQAVVADRGHSLITQLQPWLRHAALVLLTQLGHLGQLIINGIIMLALSALLYMNGEKAAGAMSRFARRLAGQRGDIAVTLAGQTIRAVASGIVVTAVCQSVLGGVGLALCGIPGALLFTVVIFILCLAQLGPIIIMLPATAWLYWQGEAGWATLLLVWSLAVGSMDNILRPLLIRRGADVPMMLILGGVIGGLLTFGIVGLFIGPAVLAVSWRLLVIWVNELETPVHAAED</sequence>
<keyword evidence="4" id="KW-1003">Cell membrane</keyword>
<organism evidence="9 10">
    <name type="scientific">Franconibacter pulveris</name>
    <dbReference type="NCBI Taxonomy" id="435910"/>
    <lineage>
        <taxon>Bacteria</taxon>
        <taxon>Pseudomonadati</taxon>
        <taxon>Pseudomonadota</taxon>
        <taxon>Gammaproteobacteria</taxon>
        <taxon>Enterobacterales</taxon>
        <taxon>Enterobacteriaceae</taxon>
        <taxon>Franconibacter</taxon>
    </lineage>
</organism>
<evidence type="ECO:0000256" key="2">
    <source>
        <dbReference type="ARBA" id="ARBA00009773"/>
    </source>
</evidence>
<dbReference type="PANTHER" id="PTHR21716:SF67">
    <property type="entry name" value="TRANSPORT PROTEIN YDIK-RELATED"/>
    <property type="match status" value="1"/>
</dbReference>
<feature type="transmembrane region" description="Helical" evidence="8">
    <location>
        <begin position="35"/>
        <end position="53"/>
    </location>
</feature>
<dbReference type="PATRIC" id="fig|1656095.3.peg.3168"/>
<evidence type="ECO:0008006" key="11">
    <source>
        <dbReference type="Google" id="ProtNLM"/>
    </source>
</evidence>
<keyword evidence="3" id="KW-0813">Transport</keyword>
<gene>
    <name evidence="9" type="ORF">ACH50_16910</name>
</gene>
<feature type="transmembrane region" description="Helical" evidence="8">
    <location>
        <begin position="308"/>
        <end position="335"/>
    </location>
</feature>
<dbReference type="GO" id="GO:0005886">
    <property type="term" value="C:plasma membrane"/>
    <property type="evidence" value="ECO:0007669"/>
    <property type="project" value="UniProtKB-SubCell"/>
</dbReference>
<dbReference type="RefSeq" id="WP_048888431.1">
    <property type="nucleotide sequence ID" value="NZ_LFEJ01000022.1"/>
</dbReference>
<evidence type="ECO:0000256" key="5">
    <source>
        <dbReference type="ARBA" id="ARBA00022692"/>
    </source>
</evidence>
<name>A0A0J8Y8C2_9ENTR</name>
<dbReference type="EMBL" id="LFEJ01000022">
    <property type="protein sequence ID" value="KMV33629.1"/>
    <property type="molecule type" value="Genomic_DNA"/>
</dbReference>
<accession>A0A0J8Y8C2</accession>
<keyword evidence="10" id="KW-1185">Reference proteome</keyword>
<evidence type="ECO:0000313" key="9">
    <source>
        <dbReference type="EMBL" id="KMV33629.1"/>
    </source>
</evidence>
<feature type="transmembrane region" description="Helical" evidence="8">
    <location>
        <begin position="243"/>
        <end position="272"/>
    </location>
</feature>
<dbReference type="PANTHER" id="PTHR21716">
    <property type="entry name" value="TRANSMEMBRANE PROTEIN"/>
    <property type="match status" value="1"/>
</dbReference>